<evidence type="ECO:0000313" key="2">
    <source>
        <dbReference type="EMBL" id="BBP45605.1"/>
    </source>
</evidence>
<dbReference type="GO" id="GO:0035438">
    <property type="term" value="F:cyclic-di-GMP binding"/>
    <property type="evidence" value="ECO:0007669"/>
    <property type="project" value="InterPro"/>
</dbReference>
<sequence length="132" mass="15394">MENLSISNQERRISKRRSIRVPCQIICDGVQVKATLVDISEEGVGFVTAMPLLHTWRKIELLVDNAHIPNQEHLLRLRIEIKNQSHDSFAARFGAHLKEIPQEYLRFFQRLFSSKRQSHFRQAFSHFAAAEI</sequence>
<proteinExistence type="predicted"/>
<name>A0A6F8PU07_9GAMM</name>
<dbReference type="RefSeq" id="WP_173271466.1">
    <property type="nucleotide sequence ID" value="NZ_AP021889.1"/>
</dbReference>
<accession>A0A6F8PU07</accession>
<gene>
    <name evidence="2" type="ORF">THMIRHAS_09780</name>
</gene>
<dbReference type="AlphaFoldDB" id="A0A6F8PU07"/>
<organism evidence="2 3">
    <name type="scientific">Thiosulfatimonas sediminis</name>
    <dbReference type="NCBI Taxonomy" id="2675054"/>
    <lineage>
        <taxon>Bacteria</taxon>
        <taxon>Pseudomonadati</taxon>
        <taxon>Pseudomonadota</taxon>
        <taxon>Gammaproteobacteria</taxon>
        <taxon>Thiotrichales</taxon>
        <taxon>Piscirickettsiaceae</taxon>
        <taxon>Thiosulfatimonas</taxon>
    </lineage>
</organism>
<dbReference type="InterPro" id="IPR009875">
    <property type="entry name" value="PilZ_domain"/>
</dbReference>
<protein>
    <recommendedName>
        <fullName evidence="1">PilZ domain-containing protein</fullName>
    </recommendedName>
</protein>
<dbReference type="Proteomes" id="UP000501726">
    <property type="component" value="Chromosome"/>
</dbReference>
<feature type="domain" description="PilZ" evidence="1">
    <location>
        <begin position="10"/>
        <end position="110"/>
    </location>
</feature>
<evidence type="ECO:0000259" key="1">
    <source>
        <dbReference type="Pfam" id="PF07238"/>
    </source>
</evidence>
<dbReference type="SUPFAM" id="SSF141371">
    <property type="entry name" value="PilZ domain-like"/>
    <property type="match status" value="1"/>
</dbReference>
<reference evidence="3" key="1">
    <citation type="submission" date="2019-11" db="EMBL/GenBank/DDBJ databases">
        <title>Isolation and characterization of two novel species in the genus Thiomicrorhabdus.</title>
        <authorList>
            <person name="Mochizuki J."/>
            <person name="Kojima H."/>
            <person name="Fukui M."/>
        </authorList>
    </citation>
    <scope>NUCLEOTIDE SEQUENCE [LARGE SCALE GENOMIC DNA]</scope>
    <source>
        <strain evidence="3">aks77</strain>
    </source>
</reference>
<keyword evidence="3" id="KW-1185">Reference proteome</keyword>
<dbReference type="EMBL" id="AP021889">
    <property type="protein sequence ID" value="BBP45605.1"/>
    <property type="molecule type" value="Genomic_DNA"/>
</dbReference>
<dbReference type="Pfam" id="PF07238">
    <property type="entry name" value="PilZ"/>
    <property type="match status" value="1"/>
</dbReference>
<evidence type="ECO:0000313" key="3">
    <source>
        <dbReference type="Proteomes" id="UP000501726"/>
    </source>
</evidence>
<dbReference type="KEGG" id="tse:THMIRHAS_09780"/>
<dbReference type="Gene3D" id="2.40.10.220">
    <property type="entry name" value="predicted glycosyltransferase like domains"/>
    <property type="match status" value="1"/>
</dbReference>